<organism evidence="3 4">
    <name type="scientific">Rubellimicrobium aerolatum</name>
    <dbReference type="NCBI Taxonomy" id="490979"/>
    <lineage>
        <taxon>Bacteria</taxon>
        <taxon>Pseudomonadati</taxon>
        <taxon>Pseudomonadota</taxon>
        <taxon>Alphaproteobacteria</taxon>
        <taxon>Rhodobacterales</taxon>
        <taxon>Roseobacteraceae</taxon>
        <taxon>Rubellimicrobium</taxon>
    </lineage>
</organism>
<dbReference type="Proteomes" id="UP001596056">
    <property type="component" value="Unassembled WGS sequence"/>
</dbReference>
<dbReference type="SUPFAM" id="SSF49299">
    <property type="entry name" value="PKD domain"/>
    <property type="match status" value="1"/>
</dbReference>
<dbReference type="InterPro" id="IPR013783">
    <property type="entry name" value="Ig-like_fold"/>
</dbReference>
<dbReference type="SMART" id="SM00089">
    <property type="entry name" value="PKD"/>
    <property type="match status" value="1"/>
</dbReference>
<dbReference type="InterPro" id="IPR051550">
    <property type="entry name" value="SCF-Subunits/Alg-Epimerases"/>
</dbReference>
<dbReference type="Pfam" id="PF13229">
    <property type="entry name" value="Beta_helix"/>
    <property type="match status" value="1"/>
</dbReference>
<evidence type="ECO:0000259" key="2">
    <source>
        <dbReference type="PROSITE" id="PS50093"/>
    </source>
</evidence>
<dbReference type="EMBL" id="JBHSNA010000002">
    <property type="protein sequence ID" value="MFC5565538.1"/>
    <property type="molecule type" value="Genomic_DNA"/>
</dbReference>
<dbReference type="InterPro" id="IPR039448">
    <property type="entry name" value="Beta_helix"/>
</dbReference>
<accession>A0ABW0S9D7</accession>
<dbReference type="PANTHER" id="PTHR22990">
    <property type="entry name" value="F-BOX ONLY PROTEIN"/>
    <property type="match status" value="1"/>
</dbReference>
<dbReference type="InterPro" id="IPR012334">
    <property type="entry name" value="Pectin_lyas_fold"/>
</dbReference>
<dbReference type="RefSeq" id="WP_209838016.1">
    <property type="nucleotide sequence ID" value="NZ_JAGGJP010000002.1"/>
</dbReference>
<evidence type="ECO:0000313" key="4">
    <source>
        <dbReference type="Proteomes" id="UP001596056"/>
    </source>
</evidence>
<dbReference type="CDD" id="cd00146">
    <property type="entry name" value="PKD"/>
    <property type="match status" value="1"/>
</dbReference>
<name>A0ABW0S9D7_9RHOB</name>
<dbReference type="Gene3D" id="2.60.120.200">
    <property type="match status" value="1"/>
</dbReference>
<keyword evidence="1" id="KW-0677">Repeat</keyword>
<dbReference type="SUPFAM" id="SSF49899">
    <property type="entry name" value="Concanavalin A-like lectins/glucanases"/>
    <property type="match status" value="1"/>
</dbReference>
<dbReference type="InterPro" id="IPR001579">
    <property type="entry name" value="Glyco_hydro_18_chit_AS"/>
</dbReference>
<dbReference type="Gene3D" id="2.160.20.10">
    <property type="entry name" value="Single-stranded right-handed beta-helix, Pectin lyase-like"/>
    <property type="match status" value="2"/>
</dbReference>
<dbReference type="InterPro" id="IPR000601">
    <property type="entry name" value="PKD_dom"/>
</dbReference>
<comment type="caution">
    <text evidence="3">The sequence shown here is derived from an EMBL/GenBank/DDBJ whole genome shotgun (WGS) entry which is preliminary data.</text>
</comment>
<dbReference type="PROSITE" id="PS50093">
    <property type="entry name" value="PKD"/>
    <property type="match status" value="1"/>
</dbReference>
<dbReference type="PROSITE" id="PS01095">
    <property type="entry name" value="GH18_1"/>
    <property type="match status" value="1"/>
</dbReference>
<proteinExistence type="predicted"/>
<evidence type="ECO:0000313" key="3">
    <source>
        <dbReference type="EMBL" id="MFC5565538.1"/>
    </source>
</evidence>
<dbReference type="PANTHER" id="PTHR22990:SF15">
    <property type="entry name" value="F-BOX ONLY PROTEIN 10"/>
    <property type="match status" value="1"/>
</dbReference>
<dbReference type="InterPro" id="IPR011050">
    <property type="entry name" value="Pectin_lyase_fold/virulence"/>
</dbReference>
<keyword evidence="4" id="KW-1185">Reference proteome</keyword>
<dbReference type="SMART" id="SM00710">
    <property type="entry name" value="PbH1"/>
    <property type="match status" value="6"/>
</dbReference>
<feature type="domain" description="PKD" evidence="2">
    <location>
        <begin position="429"/>
        <end position="488"/>
    </location>
</feature>
<dbReference type="InterPro" id="IPR035986">
    <property type="entry name" value="PKD_dom_sf"/>
</dbReference>
<dbReference type="SUPFAM" id="SSF51126">
    <property type="entry name" value="Pectin lyase-like"/>
    <property type="match status" value="1"/>
</dbReference>
<dbReference type="Gene3D" id="2.60.40.10">
    <property type="entry name" value="Immunoglobulins"/>
    <property type="match status" value="1"/>
</dbReference>
<dbReference type="InterPro" id="IPR022409">
    <property type="entry name" value="PKD/Chitinase_dom"/>
</dbReference>
<dbReference type="Pfam" id="PF18911">
    <property type="entry name" value="PKD_4"/>
    <property type="match status" value="1"/>
</dbReference>
<sequence>MANLTASNLAQLYTALASCKGGETILLAGGDYGNLALNVQTKFNFKFPSDVTIKSADPANPATFSSVQIGKASHLVLDGINFDYEFKAGDTLQTRPFQFTSCTDLTIRNSTFDGDLASGLTANDNGYATAVGLSVRNSSDVLIENCEVSSFFRGMVFSDNQGLVIRDNDIHDIRMDGMNFADVQDVLIEGNYIHDFRASYASGDHRDMIQFWTMGTTQPSTDIVIRDNVLDIGEGSFTQSIFMRNEEVDLGRAGTEMFYQNVLIENNTITNGHVHGIMVGETAGLTIRNNSVLHADGDRPDAADSGVEIPKIAVSARSTGVVVTQNVAAVVPTAKAGWTVGNNVLVQDQYKFDPNFYDDVFTGSSLDGADGVNDYVAVKGGAIDLANAGSKLTQGITDGLLVTFDMDDVNATTRVFDASQSTFKGAALPAGSTFVWTFGDGTKATGVTVQHSYAKAGEFDVTLSVKLPTGEKATETAACAIESSEVVTLDDGQLTVYDGGVATGLGALAKMSADGLQLGATGVAATVDRSHLLDIIGSDKMTLAMTLDADKAGASGEVVRLHGSFMASVTSSGELTFQVFRDGTTPVWLTTKGAGLNAVANQPHDVVVQLDSGKLQIWVDGGLAGETAMTGVIGGSKGFGTHDLVFGNPFSRTNFNGDLSAFELSQEVEFAAKPATKVLKATTASVTVTSAMEDDSDYALAAASLDDDGSSLADATDTDDAGFVTTYAAAELAA</sequence>
<dbReference type="InterPro" id="IPR013320">
    <property type="entry name" value="ConA-like_dom_sf"/>
</dbReference>
<protein>
    <submittedName>
        <fullName evidence="3">Right-handed parallel beta-helix repeat-containing protein</fullName>
    </submittedName>
</protein>
<reference evidence="4" key="1">
    <citation type="journal article" date="2019" name="Int. J. Syst. Evol. Microbiol.">
        <title>The Global Catalogue of Microorganisms (GCM) 10K type strain sequencing project: providing services to taxonomists for standard genome sequencing and annotation.</title>
        <authorList>
            <consortium name="The Broad Institute Genomics Platform"/>
            <consortium name="The Broad Institute Genome Sequencing Center for Infectious Disease"/>
            <person name="Wu L."/>
            <person name="Ma J."/>
        </authorList>
    </citation>
    <scope>NUCLEOTIDE SEQUENCE [LARGE SCALE GENOMIC DNA]</scope>
    <source>
        <strain evidence="4">KACC 11588</strain>
    </source>
</reference>
<gene>
    <name evidence="3" type="ORF">ACFPOC_03795</name>
</gene>
<dbReference type="InterPro" id="IPR006626">
    <property type="entry name" value="PbH1"/>
</dbReference>
<evidence type="ECO:0000256" key="1">
    <source>
        <dbReference type="ARBA" id="ARBA00022737"/>
    </source>
</evidence>